<comment type="caution">
    <text evidence="3">The sequence shown here is derived from an EMBL/GenBank/DDBJ whole genome shotgun (WGS) entry which is preliminary data.</text>
</comment>
<dbReference type="PANTHER" id="PTHR35601">
    <property type="entry name" value="TOXIN RELE"/>
    <property type="match status" value="1"/>
</dbReference>
<organism evidence="3 4">
    <name type="scientific">Pelistega europaea</name>
    <dbReference type="NCBI Taxonomy" id="106147"/>
    <lineage>
        <taxon>Bacteria</taxon>
        <taxon>Pseudomonadati</taxon>
        <taxon>Pseudomonadota</taxon>
        <taxon>Betaproteobacteria</taxon>
        <taxon>Burkholderiales</taxon>
        <taxon>Alcaligenaceae</taxon>
        <taxon>Pelistega</taxon>
    </lineage>
</organism>
<dbReference type="RefSeq" id="WP_171587837.1">
    <property type="nucleotide sequence ID" value="NZ_JABGBO010000002.1"/>
</dbReference>
<keyword evidence="4" id="KW-1185">Reference proteome</keyword>
<accession>A0A7Y4P4L6</accession>
<protein>
    <submittedName>
        <fullName evidence="3">Type II toxin-antitoxin system RelE/ParE family toxin</fullName>
    </submittedName>
</protein>
<name>A0A7Y4P4L6_9BURK</name>
<sequence>MTYNLVFTQSAQKEWQSLDNTVKTAFKKKLTKVLEMPHIEKNRLSGYAGFRYKIKLRTVGYRLLYEVIDDTVTVEVIAIGKRDTIYNR</sequence>
<dbReference type="Pfam" id="PF05016">
    <property type="entry name" value="ParE_toxin"/>
    <property type="match status" value="1"/>
</dbReference>
<dbReference type="SUPFAM" id="SSF143011">
    <property type="entry name" value="RelE-like"/>
    <property type="match status" value="1"/>
</dbReference>
<evidence type="ECO:0000313" key="4">
    <source>
        <dbReference type="Proteomes" id="UP000541421"/>
    </source>
</evidence>
<dbReference type="EMBL" id="JABGBO010000002">
    <property type="protein sequence ID" value="NOL48838.1"/>
    <property type="molecule type" value="Genomic_DNA"/>
</dbReference>
<comment type="similarity">
    <text evidence="1">Belongs to the RelE toxin family.</text>
</comment>
<evidence type="ECO:0000313" key="3">
    <source>
        <dbReference type="EMBL" id="NOL48838.1"/>
    </source>
</evidence>
<dbReference type="Gene3D" id="3.30.2310.20">
    <property type="entry name" value="RelE-like"/>
    <property type="match status" value="1"/>
</dbReference>
<dbReference type="Proteomes" id="UP000541421">
    <property type="component" value="Unassembled WGS sequence"/>
</dbReference>
<dbReference type="PANTHER" id="PTHR35601:SF1">
    <property type="entry name" value="TOXIN RELE"/>
    <property type="match status" value="1"/>
</dbReference>
<reference evidence="3 4" key="1">
    <citation type="submission" date="2020-05" db="EMBL/GenBank/DDBJ databases">
        <authorList>
            <person name="Niu N."/>
        </authorList>
    </citation>
    <scope>NUCLEOTIDE SEQUENCE [LARGE SCALE GENOMIC DNA]</scope>
    <source>
        <strain evidence="3 4">LMG10982</strain>
    </source>
</reference>
<dbReference type="InterPro" id="IPR007712">
    <property type="entry name" value="RelE/ParE_toxin"/>
</dbReference>
<proteinExistence type="inferred from homology"/>
<dbReference type="AlphaFoldDB" id="A0A7Y4P4L6"/>
<keyword evidence="2" id="KW-1277">Toxin-antitoxin system</keyword>
<gene>
    <name evidence="3" type="ORF">HKX40_01605</name>
</gene>
<evidence type="ECO:0000256" key="1">
    <source>
        <dbReference type="ARBA" id="ARBA00006226"/>
    </source>
</evidence>
<dbReference type="NCBIfam" id="TIGR02385">
    <property type="entry name" value="RelE_StbE"/>
    <property type="match status" value="1"/>
</dbReference>
<evidence type="ECO:0000256" key="2">
    <source>
        <dbReference type="ARBA" id="ARBA00022649"/>
    </source>
</evidence>
<dbReference type="InterPro" id="IPR035093">
    <property type="entry name" value="RelE/ParE_toxin_dom_sf"/>
</dbReference>